<sequence length="179" mass="20837">MEDQRKLVCYIAASLDGYIATEDDSLDWLFKVEMDGDAGYAEFMETIDTVVMGRRTYEWVMEMEKGKFPYEDKECYVFSSRPNENSMHAIFTNEDIPSFVKRLRKRQGKNIWVIGGSFLLQAFLHEDLMDEFIISIAPTLIGRGIPLFQELEKEIEYELKSVEQSGQFAQLHLVRKPVI</sequence>
<dbReference type="STRING" id="1499687.BN1080_03283"/>
<gene>
    <name evidence="2" type="primary">folA_2</name>
    <name evidence="2" type="ORF">BN1080_03283</name>
</gene>
<name>A0A098ESG3_9BACL</name>
<dbReference type="OrthoDB" id="195113at2"/>
<dbReference type="PANTHER" id="PTHR38011">
    <property type="entry name" value="DIHYDROFOLATE REDUCTASE FAMILY PROTEIN (AFU_ORTHOLOGUE AFUA_8G06820)"/>
    <property type="match status" value="1"/>
</dbReference>
<dbReference type="InterPro" id="IPR050765">
    <property type="entry name" value="Riboflavin_Biosynth_HTPR"/>
</dbReference>
<dbReference type="AlphaFoldDB" id="A0A098ESG3"/>
<dbReference type="SUPFAM" id="SSF53597">
    <property type="entry name" value="Dihydrofolate reductase-like"/>
    <property type="match status" value="1"/>
</dbReference>
<evidence type="ECO:0000313" key="3">
    <source>
        <dbReference type="Proteomes" id="UP000043699"/>
    </source>
</evidence>
<protein>
    <submittedName>
        <fullName evidence="2">Dihydrofolate reductase</fullName>
    </submittedName>
</protein>
<dbReference type="Pfam" id="PF01872">
    <property type="entry name" value="RibD_C"/>
    <property type="match status" value="1"/>
</dbReference>
<dbReference type="GO" id="GO:0008703">
    <property type="term" value="F:5-amino-6-(5-phosphoribosylamino)uracil reductase activity"/>
    <property type="evidence" value="ECO:0007669"/>
    <property type="project" value="InterPro"/>
</dbReference>
<accession>A0A098ESG3</accession>
<dbReference type="Proteomes" id="UP000043699">
    <property type="component" value="Unassembled WGS sequence"/>
</dbReference>
<dbReference type="EMBL" id="CCXS01000001">
    <property type="protein sequence ID" value="CEG24261.1"/>
    <property type="molecule type" value="Genomic_DNA"/>
</dbReference>
<dbReference type="Gene3D" id="3.40.430.10">
    <property type="entry name" value="Dihydrofolate Reductase, subunit A"/>
    <property type="match status" value="1"/>
</dbReference>
<feature type="domain" description="Bacterial bifunctional deaminase-reductase C-terminal" evidence="1">
    <location>
        <begin position="5"/>
        <end position="167"/>
    </location>
</feature>
<reference evidence="2 3" key="1">
    <citation type="submission" date="2014-09" db="EMBL/GenBank/DDBJ databases">
        <authorList>
            <person name="Urmite Genomes Urmite Genomes"/>
        </authorList>
    </citation>
    <scope>NUCLEOTIDE SEQUENCE [LARGE SCALE GENOMIC DNA]</scope>
    <source>
        <strain evidence="2 3">ES2</strain>
    </source>
</reference>
<evidence type="ECO:0000313" key="2">
    <source>
        <dbReference type="EMBL" id="CEG24261.1"/>
    </source>
</evidence>
<dbReference type="InterPro" id="IPR002734">
    <property type="entry name" value="RibDG_C"/>
</dbReference>
<evidence type="ECO:0000259" key="1">
    <source>
        <dbReference type="Pfam" id="PF01872"/>
    </source>
</evidence>
<dbReference type="InterPro" id="IPR024072">
    <property type="entry name" value="DHFR-like_dom_sf"/>
</dbReference>
<proteinExistence type="predicted"/>
<dbReference type="RefSeq" id="WP_052653692.1">
    <property type="nucleotide sequence ID" value="NZ_CCXS01000001.1"/>
</dbReference>
<organism evidence="2 3">
    <name type="scientific">Planococcus massiliensis</name>
    <dbReference type="NCBI Taxonomy" id="1499687"/>
    <lineage>
        <taxon>Bacteria</taxon>
        <taxon>Bacillati</taxon>
        <taxon>Bacillota</taxon>
        <taxon>Bacilli</taxon>
        <taxon>Bacillales</taxon>
        <taxon>Caryophanaceae</taxon>
        <taxon>Planococcus</taxon>
    </lineage>
</organism>
<dbReference type="GO" id="GO:0009231">
    <property type="term" value="P:riboflavin biosynthetic process"/>
    <property type="evidence" value="ECO:0007669"/>
    <property type="project" value="InterPro"/>
</dbReference>
<dbReference type="PANTHER" id="PTHR38011:SF11">
    <property type="entry name" value="2,5-DIAMINO-6-RIBOSYLAMINO-4(3H)-PYRIMIDINONE 5'-PHOSPHATE REDUCTASE"/>
    <property type="match status" value="1"/>
</dbReference>
<keyword evidence="3" id="KW-1185">Reference proteome</keyword>